<dbReference type="PANTHER" id="PTHR38690:SF1">
    <property type="entry name" value="PROTEASE"/>
    <property type="match status" value="1"/>
</dbReference>
<dbReference type="PANTHER" id="PTHR38690">
    <property type="entry name" value="PROTEASE-RELATED"/>
    <property type="match status" value="1"/>
</dbReference>
<gene>
    <name evidence="3" type="ORF">CRN52_04860</name>
    <name evidence="2" type="ORF">FORC53_0357</name>
</gene>
<organism evidence="3 4">
    <name type="scientific">Vibrio vulnificus</name>
    <dbReference type="NCBI Taxonomy" id="672"/>
    <lineage>
        <taxon>Bacteria</taxon>
        <taxon>Pseudomonadati</taxon>
        <taxon>Pseudomonadota</taxon>
        <taxon>Gammaproteobacteria</taxon>
        <taxon>Vibrionales</taxon>
        <taxon>Vibrionaceae</taxon>
        <taxon>Vibrio</taxon>
    </lineage>
</organism>
<dbReference type="Pfam" id="PF13116">
    <property type="entry name" value="YhdP"/>
    <property type="match status" value="1"/>
</dbReference>
<evidence type="ECO:0000313" key="2">
    <source>
        <dbReference type="EMBL" id="AXX58696.1"/>
    </source>
</evidence>
<dbReference type="EMBL" id="PDGH01000051">
    <property type="protein sequence ID" value="POB49293.1"/>
    <property type="molecule type" value="Genomic_DNA"/>
</dbReference>
<accession>A0A2S3R6H8</accession>
<proteinExistence type="predicted"/>
<reference evidence="2 5" key="1">
    <citation type="submission" date="2017-01" db="EMBL/GenBank/DDBJ databases">
        <title>Complete Genome Sequence of Vibrio vulnificus FORC_053.</title>
        <authorList>
            <consortium name="Food-borne Pathogen Omics Research Center"/>
            <person name="Chung H.Y."/>
            <person name="Na E.J."/>
            <person name="Song J.S."/>
            <person name="Kim H."/>
            <person name="Lee J.-H."/>
            <person name="Ryu S."/>
            <person name="Choi S.H."/>
        </authorList>
    </citation>
    <scope>NUCLEOTIDE SEQUENCE [LARGE SCALE GENOMIC DNA]</scope>
    <source>
        <strain evidence="2 5">FORC_053</strain>
    </source>
</reference>
<evidence type="ECO:0000313" key="4">
    <source>
        <dbReference type="Proteomes" id="UP000237466"/>
    </source>
</evidence>
<evidence type="ECO:0000313" key="3">
    <source>
        <dbReference type="EMBL" id="POB49293.1"/>
    </source>
</evidence>
<dbReference type="EMBL" id="CP019290">
    <property type="protein sequence ID" value="AXX58696.1"/>
    <property type="molecule type" value="Genomic_DNA"/>
</dbReference>
<evidence type="ECO:0000259" key="1">
    <source>
        <dbReference type="Pfam" id="PF13116"/>
    </source>
</evidence>
<dbReference type="RefSeq" id="WP_013571069.1">
    <property type="nucleotide sequence ID" value="NZ_CP009984.1"/>
</dbReference>
<reference evidence="3 4" key="2">
    <citation type="journal article" date="2018" name="Front. Microbiol.">
        <title>Phylogeny of Vibrio vulnificus from the Analysis of the Core-Genome: Implications for Intra-Species Taxonomy.</title>
        <authorList>
            <person name="Roig F.J."/>
            <person name="Gonzalez-Candelas F."/>
            <person name="Sanjuan E."/>
            <person name="Fouz B."/>
            <person name="Feil E.J."/>
            <person name="Llorens C."/>
            <person name="Baker-Austin C."/>
            <person name="Oliver J.D."/>
            <person name="Danin-Poleg Y."/>
            <person name="Gibas C.J."/>
            <person name="Kashi Y."/>
            <person name="Gulig P.A."/>
            <person name="Morrison S.S."/>
            <person name="Amaro C."/>
        </authorList>
    </citation>
    <scope>NUCLEOTIDE SEQUENCE [LARGE SCALE GENOMIC DNA]</scope>
    <source>
        <strain evidence="3 4">CECT4608</strain>
    </source>
</reference>
<dbReference type="InterPro" id="IPR011836">
    <property type="entry name" value="YhdP"/>
</dbReference>
<feature type="domain" description="YhdP central" evidence="1">
    <location>
        <begin position="10"/>
        <end position="1273"/>
    </location>
</feature>
<name>A0A2S3R6H8_VIBVL</name>
<protein>
    <submittedName>
        <fullName evidence="3">DUF3971 domain-containing protein</fullName>
    </submittedName>
    <submittedName>
        <fullName evidence="2">Exported protein</fullName>
    </submittedName>
</protein>
<evidence type="ECO:0000313" key="5">
    <source>
        <dbReference type="Proteomes" id="UP000263418"/>
    </source>
</evidence>
<dbReference type="Proteomes" id="UP000237466">
    <property type="component" value="Unassembled WGS sequence"/>
</dbReference>
<sequence length="1295" mass="143377">MISGFTLFWRAVLWLLVTLLLLLAILVTGLRIALPQMNQFQDEIKTWVKQGTGLDVSISSVSGSWRNSHPSVALQGFEAFLPGEKKVNISVDEVHIEFDLLESILRLQPVVANLNMSGLALDIRSIELVAAEGPPTREASSESQESSNLIKQLDNLLLRQLEEFSVTQSKIWYQSVSGENRRLDIDRLRWRNQGAHHLAEGVVSVAGTNLNALLVSANFVDHGSLLDVSGEFYVNAEEIAVTQWLTRYVKKETGIDSGKISLKSWLTLQHSQPRYAFVELLPSELSWTENGQHELTLESGILKLSPDGEGWKVSGHSLTLRTDEIEWPQLDIAFDWQPQGWKLNLSQLSLEALLPMAKLLPDSDQTTQILQKLQPSGTVEDIRVAMSGSDLDSLRYSAELDSLAMQQWDLLPGFHHVSGTLFGDVTQAKASMSVIDDVFPYGEVFQAPLNIKQGQVDIVWQNDQNGWRLWADKVTAATPDLQVLGAFRLDFPKDKSPFLSFYAEADAYNVGETWRYLPTLALGRELTDYLSTAIQGGKVNTAKLLWYGELADFPYTKNDGMFQAWVGLKQGKFSFDTAWPPITDLQLDLLFQNDAMYLDSKSATLKDVKASRITGRIPELAEGGHIEIEAKATAAGNAVRDYMTATPLVDSVGAALTALQVQGPVKSEFQLNIPFTSDKEPRAWGYAELAGNRVDIDAPPMTLEKVSGRIEFDNDVVKASGLSARLLKQPIAIDFAGESADYGYSVVINTLADWDVKPLVPYVGEQWLGRLSGHAPWTMDIDLQLNDVGFTYQVDLNAKLNSVASRYPYPLNKNVGEAWQARMQASGNQESITARLQMPNAKYQTEIDITGKVPVLSATNLVLGSGGFKISPVVGHHALIRTEYFDLDQWLSVLSQPPKGATSKLAQMDTPEIPLPTRIKVETPTLMLSGIEFHDVDFSARKKNLNWQFNLKSQEAVGQANYLEPYDLAVSLERLHLYVPGLDEKKAQGESLLTAESPEAPLISQFDREFHQLMPNLTLNIDDFWLQGYKVGKVNIDLQRQGKALVWKNISLVSGSNRVDVNGDWTLDGETSQSRMNLKVKSDNNSDLMERFGITSGIQKAPFEITSQVTWDGAPWSMRVNTLDGDVQTEFGKGIITDVSGAARLLGLFSLDSIIRKMQLDFTDVFDKGMAFNSIKGTGKIQDGVFVTNDIEMDALAGAMKIRGLANMVTRTVDAEVQFTPDITSGIPMLTAFAVAPQTALYVLAISTVISPVVEVFTQVNYSVKGPLDSPTVSEISRSRGEFELPEKLRKEAQE</sequence>
<dbReference type="InterPro" id="IPR025263">
    <property type="entry name" value="YhdP_central"/>
</dbReference>
<dbReference type="Proteomes" id="UP000263418">
    <property type="component" value="Chromosome 1"/>
</dbReference>
<dbReference type="NCBIfam" id="TIGR02099">
    <property type="entry name" value="YhdP family protein"/>
    <property type="match status" value="1"/>
</dbReference>